<feature type="chain" id="PRO_5014759812" evidence="1">
    <location>
        <begin position="26"/>
        <end position="86"/>
    </location>
</feature>
<dbReference type="AlphaFoldDB" id="A0A2M4B0T6"/>
<dbReference type="EMBL" id="GGFK01013328">
    <property type="protein sequence ID" value="MBW46649.1"/>
    <property type="molecule type" value="Transcribed_RNA"/>
</dbReference>
<name>A0A2M4B0T6_9DIPT</name>
<protein>
    <submittedName>
        <fullName evidence="2">Putative secreted protein</fullName>
    </submittedName>
</protein>
<organism evidence="2">
    <name type="scientific">Anopheles triannulatus</name>
    <dbReference type="NCBI Taxonomy" id="58253"/>
    <lineage>
        <taxon>Eukaryota</taxon>
        <taxon>Metazoa</taxon>
        <taxon>Ecdysozoa</taxon>
        <taxon>Arthropoda</taxon>
        <taxon>Hexapoda</taxon>
        <taxon>Insecta</taxon>
        <taxon>Pterygota</taxon>
        <taxon>Neoptera</taxon>
        <taxon>Endopterygota</taxon>
        <taxon>Diptera</taxon>
        <taxon>Nematocera</taxon>
        <taxon>Culicoidea</taxon>
        <taxon>Culicidae</taxon>
        <taxon>Anophelinae</taxon>
        <taxon>Anopheles</taxon>
    </lineage>
</organism>
<evidence type="ECO:0000313" key="2">
    <source>
        <dbReference type="EMBL" id="MBW46649.1"/>
    </source>
</evidence>
<evidence type="ECO:0000256" key="1">
    <source>
        <dbReference type="SAM" id="SignalP"/>
    </source>
</evidence>
<keyword evidence="1" id="KW-0732">Signal</keyword>
<proteinExistence type="predicted"/>
<accession>A0A2M4B0T6</accession>
<reference evidence="2" key="1">
    <citation type="submission" date="2018-01" db="EMBL/GenBank/DDBJ databases">
        <title>An insight into the sialome of Amazonian anophelines.</title>
        <authorList>
            <person name="Ribeiro J.M."/>
            <person name="Scarpassa V."/>
            <person name="Calvo E."/>
        </authorList>
    </citation>
    <scope>NUCLEOTIDE SEQUENCE</scope>
    <source>
        <tissue evidence="2">Salivary glands</tissue>
    </source>
</reference>
<feature type="signal peptide" evidence="1">
    <location>
        <begin position="1"/>
        <end position="25"/>
    </location>
</feature>
<sequence length="86" mass="9531">MGLAQTVSLLLPLSIIMYLPAISGAKWFDISLNWKLNWNVFLELMVQKQLGTVPLNSASFDEDTNGTKSISFLDLMLKVDGVRGQS</sequence>